<keyword evidence="2" id="KW-1185">Reference proteome</keyword>
<dbReference type="InterPro" id="IPR023476">
    <property type="entry name" value="Pep_tRNA_hydro_II_dom_sf"/>
</dbReference>
<accession>A0ABW6W4A4</accession>
<dbReference type="Proteomes" id="UP001602245">
    <property type="component" value="Unassembled WGS sequence"/>
</dbReference>
<name>A0ABW6W4A4_9ACTN</name>
<dbReference type="EMBL" id="JBIAZU010000001">
    <property type="protein sequence ID" value="MFF5288129.1"/>
    <property type="molecule type" value="Genomic_DNA"/>
</dbReference>
<proteinExistence type="predicted"/>
<dbReference type="Gene3D" id="3.40.1490.10">
    <property type="entry name" value="Bit1"/>
    <property type="match status" value="1"/>
</dbReference>
<dbReference type="SUPFAM" id="SSF102462">
    <property type="entry name" value="Peptidyl-tRNA hydrolase II"/>
    <property type="match status" value="1"/>
</dbReference>
<sequence length="137" mass="15061">MERFDTKIAVLLRDDLLTWQRLNVTAFLVSGLGTLVPEVIGEPYEDAGDVRYLPMFRQPVLVFETSKELLQAAHGRAVSRSLPTAIFTSDLFSTGNDRDNRAAVRAVTTADLDLVGMAVYGPRNAVDKVIKGATMHP</sequence>
<dbReference type="InterPro" id="IPR018988">
    <property type="entry name" value="DUF2000"/>
</dbReference>
<evidence type="ECO:0000313" key="1">
    <source>
        <dbReference type="EMBL" id="MFF5288129.1"/>
    </source>
</evidence>
<dbReference type="RefSeq" id="WP_020518563.1">
    <property type="nucleotide sequence ID" value="NZ_JBIAZU010000001.1"/>
</dbReference>
<organism evidence="1 2">
    <name type="scientific">Paractinoplanes globisporus</name>
    <dbReference type="NCBI Taxonomy" id="113565"/>
    <lineage>
        <taxon>Bacteria</taxon>
        <taxon>Bacillati</taxon>
        <taxon>Actinomycetota</taxon>
        <taxon>Actinomycetes</taxon>
        <taxon>Micromonosporales</taxon>
        <taxon>Micromonosporaceae</taxon>
        <taxon>Paractinoplanes</taxon>
    </lineage>
</organism>
<reference evidence="1 2" key="1">
    <citation type="submission" date="2024-10" db="EMBL/GenBank/DDBJ databases">
        <title>The Natural Products Discovery Center: Release of the First 8490 Sequenced Strains for Exploring Actinobacteria Biosynthetic Diversity.</title>
        <authorList>
            <person name="Kalkreuter E."/>
            <person name="Kautsar S.A."/>
            <person name="Yang D."/>
            <person name="Bader C.D."/>
            <person name="Teijaro C.N."/>
            <person name="Fluegel L."/>
            <person name="Davis C.M."/>
            <person name="Simpson J.R."/>
            <person name="Lauterbach L."/>
            <person name="Steele A.D."/>
            <person name="Gui C."/>
            <person name="Meng S."/>
            <person name="Li G."/>
            <person name="Viehrig K."/>
            <person name="Ye F."/>
            <person name="Su P."/>
            <person name="Kiefer A.F."/>
            <person name="Nichols A."/>
            <person name="Cepeda A.J."/>
            <person name="Yan W."/>
            <person name="Fan B."/>
            <person name="Jiang Y."/>
            <person name="Adhikari A."/>
            <person name="Zheng C.-J."/>
            <person name="Schuster L."/>
            <person name="Cowan T.M."/>
            <person name="Smanski M.J."/>
            <person name="Chevrette M.G."/>
            <person name="De Carvalho L.P.S."/>
            <person name="Shen B."/>
        </authorList>
    </citation>
    <scope>NUCLEOTIDE SEQUENCE [LARGE SCALE GENOMIC DNA]</scope>
    <source>
        <strain evidence="1 2">NPDC000087</strain>
    </source>
</reference>
<comment type="caution">
    <text evidence="1">The sequence shown here is derived from an EMBL/GenBank/DDBJ whole genome shotgun (WGS) entry which is preliminary data.</text>
</comment>
<evidence type="ECO:0000313" key="2">
    <source>
        <dbReference type="Proteomes" id="UP001602245"/>
    </source>
</evidence>
<dbReference type="Pfam" id="PF09391">
    <property type="entry name" value="DUF2000"/>
    <property type="match status" value="1"/>
</dbReference>
<gene>
    <name evidence="1" type="ORF">ACFY35_01735</name>
</gene>
<protein>
    <submittedName>
        <fullName evidence="1">DUF2000 family protein</fullName>
    </submittedName>
</protein>